<sequence length="107" mass="11350">MHKGVDYSCGGKPIPIYAVKAGIVSRAGWQDPNNHGVGYGQRVYVDHGNGQVTVYGHLSKIDVKEGQRVQQGQPVGACGTTGSSTGIHLHLELQLNGTAVDPLPYIK</sequence>
<accession>A0ABV5WEG6</accession>
<feature type="domain" description="M23ase beta-sheet core" evidence="1">
    <location>
        <begin position="1"/>
        <end position="102"/>
    </location>
</feature>
<dbReference type="Proteomes" id="UP001589609">
    <property type="component" value="Unassembled WGS sequence"/>
</dbReference>
<dbReference type="EMBL" id="JBHMAF010000051">
    <property type="protein sequence ID" value="MFB9759003.1"/>
    <property type="molecule type" value="Genomic_DNA"/>
</dbReference>
<gene>
    <name evidence="2" type="ORF">ACFFMS_11075</name>
</gene>
<keyword evidence="3" id="KW-1185">Reference proteome</keyword>
<keyword evidence="2" id="KW-0378">Hydrolase</keyword>
<dbReference type="Gene3D" id="2.70.70.10">
    <property type="entry name" value="Glucose Permease (Domain IIA)"/>
    <property type="match status" value="1"/>
</dbReference>
<dbReference type="PANTHER" id="PTHR21666">
    <property type="entry name" value="PEPTIDASE-RELATED"/>
    <property type="match status" value="1"/>
</dbReference>
<evidence type="ECO:0000313" key="3">
    <source>
        <dbReference type="Proteomes" id="UP001589609"/>
    </source>
</evidence>
<evidence type="ECO:0000259" key="1">
    <source>
        <dbReference type="Pfam" id="PF01551"/>
    </source>
</evidence>
<dbReference type="GO" id="GO:0016787">
    <property type="term" value="F:hydrolase activity"/>
    <property type="evidence" value="ECO:0007669"/>
    <property type="project" value="UniProtKB-KW"/>
</dbReference>
<dbReference type="RefSeq" id="WP_379949331.1">
    <property type="nucleotide sequence ID" value="NZ_JBHMAF010000051.1"/>
</dbReference>
<dbReference type="InterPro" id="IPR050570">
    <property type="entry name" value="Cell_wall_metabolism_enzyme"/>
</dbReference>
<dbReference type="Pfam" id="PF01551">
    <property type="entry name" value="Peptidase_M23"/>
    <property type="match status" value="1"/>
</dbReference>
<dbReference type="PANTHER" id="PTHR21666:SF270">
    <property type="entry name" value="MUREIN HYDROLASE ACTIVATOR ENVC"/>
    <property type="match status" value="1"/>
</dbReference>
<organism evidence="2 3">
    <name type="scientific">Ectobacillus funiculus</name>
    <dbReference type="NCBI Taxonomy" id="137993"/>
    <lineage>
        <taxon>Bacteria</taxon>
        <taxon>Bacillati</taxon>
        <taxon>Bacillota</taxon>
        <taxon>Bacilli</taxon>
        <taxon>Bacillales</taxon>
        <taxon>Bacillaceae</taxon>
        <taxon>Ectobacillus</taxon>
    </lineage>
</organism>
<dbReference type="InterPro" id="IPR016047">
    <property type="entry name" value="M23ase_b-sheet_dom"/>
</dbReference>
<dbReference type="SUPFAM" id="SSF51261">
    <property type="entry name" value="Duplicated hybrid motif"/>
    <property type="match status" value="1"/>
</dbReference>
<comment type="caution">
    <text evidence="2">The sequence shown here is derived from an EMBL/GenBank/DDBJ whole genome shotgun (WGS) entry which is preliminary data.</text>
</comment>
<dbReference type="InterPro" id="IPR011055">
    <property type="entry name" value="Dup_hybrid_motif"/>
</dbReference>
<evidence type="ECO:0000313" key="2">
    <source>
        <dbReference type="EMBL" id="MFB9759003.1"/>
    </source>
</evidence>
<name>A0ABV5WEG6_9BACI</name>
<dbReference type="CDD" id="cd12797">
    <property type="entry name" value="M23_peptidase"/>
    <property type="match status" value="1"/>
</dbReference>
<protein>
    <submittedName>
        <fullName evidence="2">M23 family metallopeptidase</fullName>
        <ecNumber evidence="2">3.4.24.-</ecNumber>
    </submittedName>
</protein>
<reference evidence="2 3" key="1">
    <citation type="submission" date="2024-09" db="EMBL/GenBank/DDBJ databases">
        <authorList>
            <person name="Sun Q."/>
            <person name="Mori K."/>
        </authorList>
    </citation>
    <scope>NUCLEOTIDE SEQUENCE [LARGE SCALE GENOMIC DNA]</scope>
    <source>
        <strain evidence="2 3">JCM 11201</strain>
    </source>
</reference>
<proteinExistence type="predicted"/>
<dbReference type="EC" id="3.4.24.-" evidence="2"/>